<sequence>MQNAAVTPSTEDKFAKEPSSVESSDFYRFAKDTPSADPSAFAPDRAYLFADPVPANENSFCAGDGERDGDCDAPAPSSFQLAPNAEAVTTQPAFSINLKTPHPDPLNANPAKRTLALSPEPEGQPKKQKLFL</sequence>
<gene>
    <name evidence="2" type="ORF">PPYR1160_LOCUS6424</name>
</gene>
<feature type="region of interest" description="Disordered" evidence="1">
    <location>
        <begin position="59"/>
        <end position="132"/>
    </location>
</feature>
<dbReference type="EMBL" id="HBEA01008347">
    <property type="protein sequence ID" value="CAD8256932.1"/>
    <property type="molecule type" value="Transcribed_RNA"/>
</dbReference>
<name>A0A7R9YC54_9STRA</name>
<feature type="compositionally biased region" description="Polar residues" evidence="1">
    <location>
        <begin position="77"/>
        <end position="98"/>
    </location>
</feature>
<reference evidence="2" key="1">
    <citation type="submission" date="2021-01" db="EMBL/GenBank/DDBJ databases">
        <authorList>
            <person name="Corre E."/>
            <person name="Pelletier E."/>
            <person name="Niang G."/>
            <person name="Scheremetjew M."/>
            <person name="Finn R."/>
            <person name="Kale V."/>
            <person name="Holt S."/>
            <person name="Cochrane G."/>
            <person name="Meng A."/>
            <person name="Brown T."/>
            <person name="Cohen L."/>
        </authorList>
    </citation>
    <scope>NUCLEOTIDE SEQUENCE</scope>
    <source>
        <strain evidence="2">CCMP2078</strain>
    </source>
</reference>
<protein>
    <submittedName>
        <fullName evidence="2">Uncharacterized protein</fullName>
    </submittedName>
</protein>
<evidence type="ECO:0000256" key="1">
    <source>
        <dbReference type="SAM" id="MobiDB-lite"/>
    </source>
</evidence>
<evidence type="ECO:0000313" key="2">
    <source>
        <dbReference type="EMBL" id="CAD8256932.1"/>
    </source>
</evidence>
<proteinExistence type="predicted"/>
<dbReference type="AlphaFoldDB" id="A0A7R9YC54"/>
<feature type="region of interest" description="Disordered" evidence="1">
    <location>
        <begin position="1"/>
        <end position="26"/>
    </location>
</feature>
<organism evidence="2">
    <name type="scientific">Pinguiococcus pyrenoidosus</name>
    <dbReference type="NCBI Taxonomy" id="172671"/>
    <lineage>
        <taxon>Eukaryota</taxon>
        <taxon>Sar</taxon>
        <taxon>Stramenopiles</taxon>
        <taxon>Ochrophyta</taxon>
        <taxon>Pinguiophyceae</taxon>
        <taxon>Pinguiochrysidales</taxon>
        <taxon>Pinguiochrysidaceae</taxon>
        <taxon>Pinguiococcus</taxon>
    </lineage>
</organism>
<accession>A0A7R9YC54</accession>